<protein>
    <submittedName>
        <fullName evidence="2">Uncharacterized protein</fullName>
    </submittedName>
</protein>
<evidence type="ECO:0000256" key="1">
    <source>
        <dbReference type="SAM" id="MobiDB-lite"/>
    </source>
</evidence>
<dbReference type="AlphaFoldDB" id="A0A2S0N461"/>
<proteinExistence type="predicted"/>
<accession>A0A2S0N461</accession>
<dbReference type="Proteomes" id="UP000239326">
    <property type="component" value="Chromosome"/>
</dbReference>
<evidence type="ECO:0000313" key="3">
    <source>
        <dbReference type="Proteomes" id="UP000239326"/>
    </source>
</evidence>
<sequence>MDAKLWALFGGIFYLWAQKKIEQKVEADKWREEVPINGTDFQGAIWDRLDGTDLLNARWADQNLDNSGPADPGRIGQANLGLQPAWNGNL</sequence>
<organism evidence="2 3">
    <name type="scientific">Simplicispira suum</name>
    <dbReference type="NCBI Taxonomy" id="2109915"/>
    <lineage>
        <taxon>Bacteria</taxon>
        <taxon>Pseudomonadati</taxon>
        <taxon>Pseudomonadota</taxon>
        <taxon>Betaproteobacteria</taxon>
        <taxon>Burkholderiales</taxon>
        <taxon>Comamonadaceae</taxon>
        <taxon>Simplicispira</taxon>
    </lineage>
</organism>
<dbReference type="RefSeq" id="WP_106447698.1">
    <property type="nucleotide sequence ID" value="NZ_CP027669.1"/>
</dbReference>
<feature type="region of interest" description="Disordered" evidence="1">
    <location>
        <begin position="63"/>
        <end position="90"/>
    </location>
</feature>
<gene>
    <name evidence="2" type="ORF">C6571_16755</name>
</gene>
<dbReference type="EMBL" id="CP027669">
    <property type="protein sequence ID" value="AVO42723.1"/>
    <property type="molecule type" value="Genomic_DNA"/>
</dbReference>
<name>A0A2S0N461_9BURK</name>
<evidence type="ECO:0000313" key="2">
    <source>
        <dbReference type="EMBL" id="AVO42723.1"/>
    </source>
</evidence>
<reference evidence="2 3" key="1">
    <citation type="submission" date="2018-03" db="EMBL/GenBank/DDBJ databases">
        <title>Genome sequencing of Simplicispira sp.</title>
        <authorList>
            <person name="Kim S.-J."/>
            <person name="Heo J."/>
            <person name="Kwon S.-W."/>
        </authorList>
    </citation>
    <scope>NUCLEOTIDE SEQUENCE [LARGE SCALE GENOMIC DNA]</scope>
    <source>
        <strain evidence="2 3">SC1-8</strain>
    </source>
</reference>
<keyword evidence="3" id="KW-1185">Reference proteome</keyword>
<dbReference type="KEGG" id="simp:C6571_16755"/>
<dbReference type="OrthoDB" id="4981298at2"/>